<gene>
    <name evidence="6" type="ORF">pdam_00024214</name>
</gene>
<dbReference type="InterPro" id="IPR007111">
    <property type="entry name" value="NACHT_NTPase"/>
</dbReference>
<feature type="region of interest" description="Disordered" evidence="3">
    <location>
        <begin position="981"/>
        <end position="1033"/>
    </location>
</feature>
<dbReference type="InterPro" id="IPR032675">
    <property type="entry name" value="LRR_dom_sf"/>
</dbReference>
<name>A0A3M6T482_POCDA</name>
<dbReference type="Gene3D" id="3.80.10.10">
    <property type="entry name" value="Ribonuclease Inhibitor"/>
    <property type="match status" value="2"/>
</dbReference>
<dbReference type="Pfam" id="PF05729">
    <property type="entry name" value="NACHT"/>
    <property type="match status" value="1"/>
</dbReference>
<feature type="domain" description="OTU" evidence="4">
    <location>
        <begin position="793"/>
        <end position="928"/>
    </location>
</feature>
<dbReference type="SUPFAM" id="SSF54001">
    <property type="entry name" value="Cysteine proteinases"/>
    <property type="match status" value="1"/>
</dbReference>
<dbReference type="SUPFAM" id="SSF52540">
    <property type="entry name" value="P-loop containing nucleoside triphosphate hydrolases"/>
    <property type="match status" value="1"/>
</dbReference>
<dbReference type="OrthoDB" id="5973057at2759"/>
<dbReference type="Gene3D" id="3.40.50.2000">
    <property type="entry name" value="Glycogen Phosphorylase B"/>
    <property type="match status" value="3"/>
</dbReference>
<comment type="caution">
    <text evidence="6">The sequence shown here is derived from an EMBL/GenBank/DDBJ whole genome shotgun (WGS) entry which is preliminary data.</text>
</comment>
<keyword evidence="7" id="KW-1185">Reference proteome</keyword>
<dbReference type="PANTHER" id="PTHR46844:SF1">
    <property type="entry name" value="SLR5058 PROTEIN"/>
    <property type="match status" value="1"/>
</dbReference>
<feature type="domain" description="NACHT" evidence="5">
    <location>
        <begin position="1111"/>
        <end position="1235"/>
    </location>
</feature>
<sequence length="2095" mass="235541">MGLCGNLPRWVSLLTPEQQQILFEGSKLKVLRRLPVMSRLQEESSILGIASTSQESPSLMESEKLRVTLLGSEWSSSKGGLSTINRELAIQLAKHPNVDVSVYLPSCSDEDRRAASSHKVQLIEAQESPGFDQPIDWLVSLPNGHYPHCVIGHGVHLGRQIPHIQKQQPCKWIQVVHTAPEELGMFKSYEEAISRGEKKHRAEVRLCELADEVVAIGPKLANAYSRYLRFCKKDQHVFNLTPSIFTEFSNIEQASEERENFCVLVFGRGDHEDFELKGYDIAMEAIAQLKDESYQLKFVGAPEGKEKEVVSKLLHYGIPRSQLTVRCFKEDREQLGNLFCEADLAIMPSRTEGFASTSQESPSLMESEAIRVTLLGSEWRSSKGGLSTINRELAIQLATHPNVDVSVYLPRCSDEDRRAASSHKVQLIEAQELPGYDQPIDWLVSLPNGHHPHCIIGHGVHLGRQIPHIQKHQPCKWIQVVHTAPEELGMFKSYEEAIFRGEKKHSVEVQLCELADEVVAIGPKLADAYSGYLRFCKKDQHVFNLTPSIFTEFCKVEQALKERRNFCVLVFGCGDHEVFKLKGFDIAMKAIAQLEDRSYQLKFVGAPKGKEKKVARKLRKYGIPRSQLTVRCFKEDQEQLANLFCEADLAIMPSRTEGFGLTGLEALSAGLPVLVSGNSGLGEALEEVPGGSLCVIHSENPKKWAKAISVIRQKKRMVRLEEATLLREEYAAKYSWQRQCESLVAKMVNLVSGGNEQVIRDLQQWQQNASRYKISSNTDPLSDLKKIASEKGYKISDNQGSGNCMFYALSEQLETVKGVKIHHFELRRSLVQYLREHPKLVDGTDLFHFVDRHTTWGGYLTGMEQDGTWGDHMILWAAANCYQIAIHVISSLPGYSEVIIKPDCPFDQSKHLVLGHVHEVHYFSLQPLQGRDKRPASVSADQPRKQLRKELTNHDYCEGSILYWDMSTKYTMSAFSPCKKSRQASNEKVKRRSSSVATQSEKRLKDAALNKSRQASKEKVKRRSSSVATQSVKRRKGSNHCLIVEHLEGEYIRRSNLKPLLWDSDIQLPIDEVYTRLQMKWRKKAYLHLTEKEVHMYEIFKPAREGEKGARMVLVEGNPGIGKTTFCLKIASDWAKKVVPVEFHFPMFQLLFLLKCGDIHEDTKDIVQAIDEQLLNDDINNKEEFLDYIRDGKNQDKILLILDGLDELPEASEKVVDRLFRRKVFSRCFILATSREEKGIDVRRRYDFDTLLQIKGFNSEDATDYIRKHFKSVDPQNLSKGDRLIEAVETNTHLRVLRSNPLNLLLLCVVFEDFQGELPSNRTKLYQIIFRCLLRRYCSRNGLNVHRNADEALENQFKESLLVLGELAWNCLREDRRSFSEEELDKLEHSRTHLRRFPAIKLGLVFMEASSRPSQEPRHQCHFLHKTFQEFLAAFYLANQLSRRQLNLTDHSVFRKESMVGRYKEVFFFLAGILGREGTVFFKEIVTILREDFHWDYSDAECQFLIELLKESGAADDLGKVACSRFPLPNVLKLDQLQWSLLKLIRYVCEGAILEGDVASVQLTKLSLSDMQFFSKDNVNDLHGILGSSQTLTELVIGDIENMSPDVADLFAESFSSSTSLRTATLKLFDVSRESCASNVSTLLSTLSQLECLSLEVFGVLNNTAAQAVKALFKSSLISLVLIVHGDQNDCLMSTVSEGLAEETAVESLSLVVYGRVSNPGIVAVQKGVLRNKTLHSLELKVYGDIPEAWMAAVATVLAANKSWKSLIIHPNVCGKIKYEAGLLPYPILGDAPLEKSLTVNVCGELSVHSLKALTEFFKESSPLSGLQMNVQSKQSNEVVDCLVDYFLANNSLSSDSIINLSGEIRSYEGTALQRLVQEGQKHSVSVYLNGLDEDHLLSGFYILPNFSSASATFLVDGKTATYLEVIKLLSSATTFSFNLTVNHHAEDITGDWGSGVGHVINHAEDITGDWASGVGHGLANSRSVTTFSLTVNNYAEDIKGDWGSRVGHGLAKSRSLTTFSLTVNNHAEDKGLWASVVGDGLANSSSLTTFSLTVNNHAGEIGRWTNDLSKGLVKSGSLTTIRVAFNLYGEDRIR</sequence>
<dbReference type="PROSITE" id="PS50802">
    <property type="entry name" value="OTU"/>
    <property type="match status" value="1"/>
</dbReference>
<evidence type="ECO:0000256" key="3">
    <source>
        <dbReference type="SAM" id="MobiDB-lite"/>
    </source>
</evidence>
<evidence type="ECO:0000259" key="4">
    <source>
        <dbReference type="PROSITE" id="PS50802"/>
    </source>
</evidence>
<evidence type="ECO:0008006" key="8">
    <source>
        <dbReference type="Google" id="ProtNLM"/>
    </source>
</evidence>
<keyword evidence="1" id="KW-0547">Nucleotide-binding</keyword>
<dbReference type="PROSITE" id="PS50837">
    <property type="entry name" value="NACHT"/>
    <property type="match status" value="1"/>
</dbReference>
<dbReference type="SUPFAM" id="SSF53756">
    <property type="entry name" value="UDP-Glycosyltransferase/glycogen phosphorylase"/>
    <property type="match status" value="2"/>
</dbReference>
<evidence type="ECO:0000313" key="7">
    <source>
        <dbReference type="Proteomes" id="UP000275408"/>
    </source>
</evidence>
<dbReference type="Gene3D" id="3.90.70.80">
    <property type="match status" value="1"/>
</dbReference>
<dbReference type="PANTHER" id="PTHR46844">
    <property type="entry name" value="SLR5058 PROTEIN"/>
    <property type="match status" value="1"/>
</dbReference>
<keyword evidence="2" id="KW-0067">ATP-binding</keyword>
<dbReference type="Pfam" id="PF20706">
    <property type="entry name" value="GT4-conflict"/>
    <property type="match status" value="2"/>
</dbReference>
<dbReference type="SUPFAM" id="SSF52047">
    <property type="entry name" value="RNI-like"/>
    <property type="match status" value="2"/>
</dbReference>
<dbReference type="Gene3D" id="3.40.50.300">
    <property type="entry name" value="P-loop containing nucleotide triphosphate hydrolases"/>
    <property type="match status" value="1"/>
</dbReference>
<dbReference type="InterPro" id="IPR003323">
    <property type="entry name" value="OTU_dom"/>
</dbReference>
<dbReference type="CDD" id="cd03801">
    <property type="entry name" value="GT4_PimA-like"/>
    <property type="match status" value="1"/>
</dbReference>
<dbReference type="InterPro" id="IPR027417">
    <property type="entry name" value="P-loop_NTPase"/>
</dbReference>
<dbReference type="GO" id="GO:0005524">
    <property type="term" value="F:ATP binding"/>
    <property type="evidence" value="ECO:0007669"/>
    <property type="project" value="UniProtKB-KW"/>
</dbReference>
<dbReference type="EMBL" id="RCHS01004360">
    <property type="protein sequence ID" value="RMX35108.1"/>
    <property type="molecule type" value="Genomic_DNA"/>
</dbReference>
<protein>
    <recommendedName>
        <fullName evidence="8">OTU domain-containing protein</fullName>
    </recommendedName>
</protein>
<accession>A0A3M6T482</accession>
<evidence type="ECO:0000313" key="6">
    <source>
        <dbReference type="EMBL" id="RMX35108.1"/>
    </source>
</evidence>
<organism evidence="6 7">
    <name type="scientific">Pocillopora damicornis</name>
    <name type="common">Cauliflower coral</name>
    <name type="synonym">Millepora damicornis</name>
    <dbReference type="NCBI Taxonomy" id="46731"/>
    <lineage>
        <taxon>Eukaryota</taxon>
        <taxon>Metazoa</taxon>
        <taxon>Cnidaria</taxon>
        <taxon>Anthozoa</taxon>
        <taxon>Hexacorallia</taxon>
        <taxon>Scleractinia</taxon>
        <taxon>Astrocoeniina</taxon>
        <taxon>Pocilloporidae</taxon>
        <taxon>Pocillopora</taxon>
    </lineage>
</organism>
<evidence type="ECO:0000259" key="5">
    <source>
        <dbReference type="PROSITE" id="PS50837"/>
    </source>
</evidence>
<dbReference type="Pfam" id="PF02338">
    <property type="entry name" value="OTU"/>
    <property type="match status" value="1"/>
</dbReference>
<dbReference type="InterPro" id="IPR038765">
    <property type="entry name" value="Papain-like_cys_pep_sf"/>
</dbReference>
<proteinExistence type="predicted"/>
<dbReference type="Proteomes" id="UP000275408">
    <property type="component" value="Unassembled WGS sequence"/>
</dbReference>
<reference evidence="6 7" key="1">
    <citation type="journal article" date="2018" name="Sci. Rep.">
        <title>Comparative analysis of the Pocillopora damicornis genome highlights role of immune system in coral evolution.</title>
        <authorList>
            <person name="Cunning R."/>
            <person name="Bay R.A."/>
            <person name="Gillette P."/>
            <person name="Baker A.C."/>
            <person name="Traylor-Knowles N."/>
        </authorList>
    </citation>
    <scope>NUCLEOTIDE SEQUENCE [LARGE SCALE GENOMIC DNA]</scope>
    <source>
        <strain evidence="6">RSMAS</strain>
        <tissue evidence="6">Whole animal</tissue>
    </source>
</reference>
<dbReference type="CDD" id="cd22758">
    <property type="entry name" value="OTU_232R-like"/>
    <property type="match status" value="1"/>
</dbReference>
<evidence type="ECO:0000256" key="2">
    <source>
        <dbReference type="ARBA" id="ARBA00022840"/>
    </source>
</evidence>
<evidence type="ECO:0000256" key="1">
    <source>
        <dbReference type="ARBA" id="ARBA00022741"/>
    </source>
</evidence>